<name>A0ABR2MF43_9ASPA</name>
<gene>
    <name evidence="1" type="ORF">KSP40_PGU008719</name>
</gene>
<organism evidence="1 2">
    <name type="scientific">Platanthera guangdongensis</name>
    <dbReference type="NCBI Taxonomy" id="2320717"/>
    <lineage>
        <taxon>Eukaryota</taxon>
        <taxon>Viridiplantae</taxon>
        <taxon>Streptophyta</taxon>
        <taxon>Embryophyta</taxon>
        <taxon>Tracheophyta</taxon>
        <taxon>Spermatophyta</taxon>
        <taxon>Magnoliopsida</taxon>
        <taxon>Liliopsida</taxon>
        <taxon>Asparagales</taxon>
        <taxon>Orchidaceae</taxon>
        <taxon>Orchidoideae</taxon>
        <taxon>Orchideae</taxon>
        <taxon>Orchidinae</taxon>
        <taxon>Platanthera</taxon>
    </lineage>
</organism>
<dbReference type="Proteomes" id="UP001412067">
    <property type="component" value="Unassembled WGS sequence"/>
</dbReference>
<comment type="caution">
    <text evidence="1">The sequence shown here is derived from an EMBL/GenBank/DDBJ whole genome shotgun (WGS) entry which is preliminary data.</text>
</comment>
<proteinExistence type="predicted"/>
<reference evidence="1 2" key="1">
    <citation type="journal article" date="2022" name="Nat. Plants">
        <title>Genomes of leafy and leafless Platanthera orchids illuminate the evolution of mycoheterotrophy.</title>
        <authorList>
            <person name="Li M.H."/>
            <person name="Liu K.W."/>
            <person name="Li Z."/>
            <person name="Lu H.C."/>
            <person name="Ye Q.L."/>
            <person name="Zhang D."/>
            <person name="Wang J.Y."/>
            <person name="Li Y.F."/>
            <person name="Zhong Z.M."/>
            <person name="Liu X."/>
            <person name="Yu X."/>
            <person name="Liu D.K."/>
            <person name="Tu X.D."/>
            <person name="Liu B."/>
            <person name="Hao Y."/>
            <person name="Liao X.Y."/>
            <person name="Jiang Y.T."/>
            <person name="Sun W.H."/>
            <person name="Chen J."/>
            <person name="Chen Y.Q."/>
            <person name="Ai Y."/>
            <person name="Zhai J.W."/>
            <person name="Wu S.S."/>
            <person name="Zhou Z."/>
            <person name="Hsiao Y.Y."/>
            <person name="Wu W.L."/>
            <person name="Chen Y.Y."/>
            <person name="Lin Y.F."/>
            <person name="Hsu J.L."/>
            <person name="Li C.Y."/>
            <person name="Wang Z.W."/>
            <person name="Zhao X."/>
            <person name="Zhong W.Y."/>
            <person name="Ma X.K."/>
            <person name="Ma L."/>
            <person name="Huang J."/>
            <person name="Chen G.Z."/>
            <person name="Huang M.Z."/>
            <person name="Huang L."/>
            <person name="Peng D.H."/>
            <person name="Luo Y.B."/>
            <person name="Zou S.Q."/>
            <person name="Chen S.P."/>
            <person name="Lan S."/>
            <person name="Tsai W.C."/>
            <person name="Van de Peer Y."/>
            <person name="Liu Z.J."/>
        </authorList>
    </citation>
    <scope>NUCLEOTIDE SEQUENCE [LARGE SCALE GENOMIC DNA]</scope>
    <source>
        <strain evidence="1">Lor288</strain>
    </source>
</reference>
<sequence>MFQRKEDGFGKEQEMEARTYIKDESGCSSCELAEDLFQGRQQANLCEEVARWCGLESPNGGRHQNIMPPRRKFTALWWNFMKFTVWINSLNDNYEAKTYSCIVSDQVRKKSEKKNSHGKSFQAPSFSLNRNAAREKPCKRQLLVPNNFRRQNKTPSRQHCFQSVAAAAKKNREQSSDTGIVVARYRSVHRCCFSPFRVLYSRFRSRTVAVGLFSFSRLENSGGCQNSGKNTVKKKSAMTYYIATQESIVPSFHQGQISPSPGKGSSGNLQLLLKRSSRDLHGKGSSGIEAGDLHGKGSCCERSPECGDGAVINHTFSFLWSITRSSAWPPAPEREEMEIVTVGKVLILARASAGLHRQLLNNDRLVAP</sequence>
<evidence type="ECO:0000313" key="2">
    <source>
        <dbReference type="Proteomes" id="UP001412067"/>
    </source>
</evidence>
<evidence type="ECO:0000313" key="1">
    <source>
        <dbReference type="EMBL" id="KAK8962807.1"/>
    </source>
</evidence>
<protein>
    <submittedName>
        <fullName evidence="1">Uncharacterized protein</fullName>
    </submittedName>
</protein>
<dbReference type="EMBL" id="JBBWWR010000008">
    <property type="protein sequence ID" value="KAK8962807.1"/>
    <property type="molecule type" value="Genomic_DNA"/>
</dbReference>
<accession>A0ABR2MF43</accession>
<keyword evidence="2" id="KW-1185">Reference proteome</keyword>